<keyword evidence="3" id="KW-0812">Transmembrane</keyword>
<feature type="compositionally biased region" description="Basic and acidic residues" evidence="2">
    <location>
        <begin position="190"/>
        <end position="205"/>
    </location>
</feature>
<feature type="transmembrane region" description="Helical" evidence="3">
    <location>
        <begin position="144"/>
        <end position="168"/>
    </location>
</feature>
<dbReference type="Proteomes" id="UP001497482">
    <property type="component" value="Chromosome 18"/>
</dbReference>
<evidence type="ECO:0000256" key="1">
    <source>
        <dbReference type="ARBA" id="ARBA00004141"/>
    </source>
</evidence>
<keyword evidence="3" id="KW-0472">Membrane</keyword>
<proteinExistence type="predicted"/>
<dbReference type="InterPro" id="IPR036259">
    <property type="entry name" value="MFS_trans_sf"/>
</dbReference>
<keyword evidence="5" id="KW-1185">Reference proteome</keyword>
<keyword evidence="3" id="KW-1133">Transmembrane helix</keyword>
<sequence length="205" mass="21835">MCDLGNVPYQLFIEDFAQSTGLDSGDSGEWVVSLVSLILMGNLSGKLILGLCADLSRGNSSWLYSSTVALGGVCVICIPLSSSYLQLQFISFFLGFFRANWTLTAHAVSRLVPVSQFDEAHGVLLLFGGVAVVVGPRWQSYDVAFFVSGACMVSGSLVLFTTLSLSCLQSATELSSKAGPEQSSSPTLEPSRDQLHTGADEPQHL</sequence>
<accession>A0AAV2KHC0</accession>
<feature type="transmembrane region" description="Helical" evidence="3">
    <location>
        <begin position="61"/>
        <end position="81"/>
    </location>
</feature>
<dbReference type="InterPro" id="IPR050327">
    <property type="entry name" value="Proton-linked_MCT"/>
</dbReference>
<dbReference type="GO" id="GO:0008028">
    <property type="term" value="F:monocarboxylic acid transmembrane transporter activity"/>
    <property type="evidence" value="ECO:0007669"/>
    <property type="project" value="TreeGrafter"/>
</dbReference>
<feature type="transmembrane region" description="Helical" evidence="3">
    <location>
        <begin position="120"/>
        <end position="138"/>
    </location>
</feature>
<name>A0AAV2KHC0_KNICA</name>
<dbReference type="Gene3D" id="1.20.1250.20">
    <property type="entry name" value="MFS general substrate transporter like domains"/>
    <property type="match status" value="1"/>
</dbReference>
<dbReference type="PANTHER" id="PTHR11360:SF158">
    <property type="entry name" value="MONOCARBOXYLATE TRANSPORTER 9"/>
    <property type="match status" value="1"/>
</dbReference>
<gene>
    <name evidence="4" type="ORF">KC01_LOCUS18976</name>
</gene>
<dbReference type="AlphaFoldDB" id="A0AAV2KHC0"/>
<dbReference type="EMBL" id="OZ035840">
    <property type="protein sequence ID" value="CAL1589340.1"/>
    <property type="molecule type" value="Genomic_DNA"/>
</dbReference>
<feature type="compositionally biased region" description="Polar residues" evidence="2">
    <location>
        <begin position="175"/>
        <end position="188"/>
    </location>
</feature>
<organism evidence="4 5">
    <name type="scientific">Knipowitschia caucasica</name>
    <name type="common">Caucasian dwarf goby</name>
    <name type="synonym">Pomatoschistus caucasicus</name>
    <dbReference type="NCBI Taxonomy" id="637954"/>
    <lineage>
        <taxon>Eukaryota</taxon>
        <taxon>Metazoa</taxon>
        <taxon>Chordata</taxon>
        <taxon>Craniata</taxon>
        <taxon>Vertebrata</taxon>
        <taxon>Euteleostomi</taxon>
        <taxon>Actinopterygii</taxon>
        <taxon>Neopterygii</taxon>
        <taxon>Teleostei</taxon>
        <taxon>Neoteleostei</taxon>
        <taxon>Acanthomorphata</taxon>
        <taxon>Gobiaria</taxon>
        <taxon>Gobiiformes</taxon>
        <taxon>Gobioidei</taxon>
        <taxon>Gobiidae</taxon>
        <taxon>Gobiinae</taxon>
        <taxon>Knipowitschia</taxon>
    </lineage>
</organism>
<feature type="region of interest" description="Disordered" evidence="2">
    <location>
        <begin position="175"/>
        <end position="205"/>
    </location>
</feature>
<evidence type="ECO:0000313" key="5">
    <source>
        <dbReference type="Proteomes" id="UP001497482"/>
    </source>
</evidence>
<evidence type="ECO:0000256" key="3">
    <source>
        <dbReference type="SAM" id="Phobius"/>
    </source>
</evidence>
<evidence type="ECO:0000256" key="2">
    <source>
        <dbReference type="SAM" id="MobiDB-lite"/>
    </source>
</evidence>
<protein>
    <recommendedName>
        <fullName evidence="6">Solute carrier family 40 protein</fullName>
    </recommendedName>
</protein>
<evidence type="ECO:0000313" key="4">
    <source>
        <dbReference type="EMBL" id="CAL1589340.1"/>
    </source>
</evidence>
<comment type="subcellular location">
    <subcellularLocation>
        <location evidence="1">Membrane</location>
        <topology evidence="1">Multi-pass membrane protein</topology>
    </subcellularLocation>
</comment>
<reference evidence="4 5" key="1">
    <citation type="submission" date="2024-04" db="EMBL/GenBank/DDBJ databases">
        <authorList>
            <person name="Waldvogel A.-M."/>
            <person name="Schoenle A."/>
        </authorList>
    </citation>
    <scope>NUCLEOTIDE SEQUENCE [LARGE SCALE GENOMIC DNA]</scope>
</reference>
<dbReference type="PANTHER" id="PTHR11360">
    <property type="entry name" value="MONOCARBOXYLATE TRANSPORTER"/>
    <property type="match status" value="1"/>
</dbReference>
<dbReference type="SUPFAM" id="SSF103473">
    <property type="entry name" value="MFS general substrate transporter"/>
    <property type="match status" value="1"/>
</dbReference>
<feature type="transmembrane region" description="Helical" evidence="3">
    <location>
        <begin position="30"/>
        <end position="49"/>
    </location>
</feature>
<dbReference type="GO" id="GO:0016020">
    <property type="term" value="C:membrane"/>
    <property type="evidence" value="ECO:0007669"/>
    <property type="project" value="UniProtKB-SubCell"/>
</dbReference>
<evidence type="ECO:0008006" key="6">
    <source>
        <dbReference type="Google" id="ProtNLM"/>
    </source>
</evidence>